<feature type="transmembrane region" description="Helical" evidence="1">
    <location>
        <begin position="12"/>
        <end position="35"/>
    </location>
</feature>
<accession>M1ZPT8</accession>
<sequence length="61" mass="7421">MKKPFYTEEGLLLMLAILSIFFQPLSILCVIIIIMKIHYNKKWKNNWRKLLITKLKMRKIN</sequence>
<reference evidence="2 3" key="1">
    <citation type="submission" date="2012-10" db="EMBL/GenBank/DDBJ databases">
        <authorList>
            <person name="Strain E.A."/>
            <person name="Brown E."/>
            <person name="Allard M.W."/>
            <person name="Gonzalez-Escalona N."/>
            <person name="Timme R."/>
        </authorList>
    </citation>
    <scope>NUCLEOTIDE SEQUENCE [LARGE SCALE GENOMIC DNA]</scope>
    <source>
        <strain evidence="2 3">CFSAN001627</strain>
    </source>
</reference>
<dbReference type="AlphaFoldDB" id="M1ZPT8"/>
<dbReference type="EMBL" id="AMXI01001077">
    <property type="protein sequence ID" value="EKN40736.1"/>
    <property type="molecule type" value="Genomic_DNA"/>
</dbReference>
<gene>
    <name evidence="2" type="ORF">CFSAN001627_17723</name>
</gene>
<comment type="caution">
    <text evidence="2">The sequence shown here is derived from an EMBL/GenBank/DDBJ whole genome shotgun (WGS) entry which is preliminary data.</text>
</comment>
<evidence type="ECO:0000313" key="3">
    <source>
        <dbReference type="Proteomes" id="UP000011944"/>
    </source>
</evidence>
<name>M1ZPT8_CLOBO</name>
<keyword evidence="1" id="KW-0472">Membrane</keyword>
<keyword evidence="1" id="KW-0812">Transmembrane</keyword>
<protein>
    <submittedName>
        <fullName evidence="2">Phage protein</fullName>
    </submittedName>
</protein>
<evidence type="ECO:0000313" key="2">
    <source>
        <dbReference type="EMBL" id="EKN40736.1"/>
    </source>
</evidence>
<dbReference type="Proteomes" id="UP000011944">
    <property type="component" value="Unassembled WGS sequence"/>
</dbReference>
<reference evidence="2 3" key="2">
    <citation type="submission" date="2013-03" db="EMBL/GenBank/DDBJ databases">
        <title>Diversity in Clostridium botulinum.</title>
        <authorList>
            <person name="Timme R.E."/>
            <person name="Allard M."/>
            <person name="Luo Y."/>
            <person name="Strain E."/>
            <person name="Gonzalez-Escalona N."/>
            <person name="Brown E."/>
        </authorList>
    </citation>
    <scope>NUCLEOTIDE SEQUENCE [LARGE SCALE GENOMIC DNA]</scope>
    <source>
        <strain evidence="2 3">CFSAN001627</strain>
    </source>
</reference>
<proteinExistence type="predicted"/>
<organism evidence="2 3">
    <name type="scientific">Clostridium botulinum CFSAN001627</name>
    <dbReference type="NCBI Taxonomy" id="1232189"/>
    <lineage>
        <taxon>Bacteria</taxon>
        <taxon>Bacillati</taxon>
        <taxon>Bacillota</taxon>
        <taxon>Clostridia</taxon>
        <taxon>Eubacteriales</taxon>
        <taxon>Clostridiaceae</taxon>
        <taxon>Clostridium</taxon>
    </lineage>
</organism>
<evidence type="ECO:0000256" key="1">
    <source>
        <dbReference type="SAM" id="Phobius"/>
    </source>
</evidence>
<keyword evidence="1" id="KW-1133">Transmembrane helix</keyword>